<feature type="transmembrane region" description="Helical" evidence="2">
    <location>
        <begin position="30"/>
        <end position="50"/>
    </location>
</feature>
<proteinExistence type="predicted"/>
<gene>
    <name evidence="3" type="ORF">LEA_16661</name>
</gene>
<dbReference type="EMBL" id="AJWY01011393">
    <property type="protein sequence ID" value="EKC52878.1"/>
    <property type="molecule type" value="Genomic_DNA"/>
</dbReference>
<organism evidence="3">
    <name type="scientific">human gut metagenome</name>
    <dbReference type="NCBI Taxonomy" id="408170"/>
    <lineage>
        <taxon>unclassified sequences</taxon>
        <taxon>metagenomes</taxon>
        <taxon>organismal metagenomes</taxon>
    </lineage>
</organism>
<keyword evidence="2" id="KW-0812">Transmembrane</keyword>
<feature type="non-terminal residue" evidence="3">
    <location>
        <position position="101"/>
    </location>
</feature>
<keyword evidence="2" id="KW-0472">Membrane</keyword>
<reference evidence="3" key="1">
    <citation type="journal article" date="2013" name="Environ. Microbiol.">
        <title>Microbiota from the distal guts of lean and obese adolescents exhibit partial functional redundancy besides clear differences in community structure.</title>
        <authorList>
            <person name="Ferrer M."/>
            <person name="Ruiz A."/>
            <person name="Lanza F."/>
            <person name="Haange S.B."/>
            <person name="Oberbach A."/>
            <person name="Till H."/>
            <person name="Bargiela R."/>
            <person name="Campoy C."/>
            <person name="Segura M.T."/>
            <person name="Richter M."/>
            <person name="von Bergen M."/>
            <person name="Seifert J."/>
            <person name="Suarez A."/>
        </authorList>
    </citation>
    <scope>NUCLEOTIDE SEQUENCE</scope>
</reference>
<comment type="caution">
    <text evidence="3">The sequence shown here is derived from an EMBL/GenBank/DDBJ whole genome shotgun (WGS) entry which is preliminary data.</text>
</comment>
<dbReference type="GO" id="GO:0015920">
    <property type="term" value="P:lipopolysaccharide transport"/>
    <property type="evidence" value="ECO:0007669"/>
    <property type="project" value="TreeGrafter"/>
</dbReference>
<dbReference type="PANTHER" id="PTHR30413:SF10">
    <property type="entry name" value="CAPSULE POLYSACCHARIDE EXPORT INNER-MEMBRANE PROTEIN CTRC"/>
    <property type="match status" value="1"/>
</dbReference>
<evidence type="ECO:0000256" key="1">
    <source>
        <dbReference type="ARBA" id="ARBA00022448"/>
    </source>
</evidence>
<keyword evidence="2" id="KW-1133">Transmembrane helix</keyword>
<protein>
    <submittedName>
        <fullName evidence="3">ABC-2 type transporter</fullName>
    </submittedName>
</protein>
<dbReference type="AlphaFoldDB" id="K1S5Z2"/>
<feature type="transmembrane region" description="Helical" evidence="2">
    <location>
        <begin position="62"/>
        <end position="81"/>
    </location>
</feature>
<dbReference type="PANTHER" id="PTHR30413">
    <property type="entry name" value="INNER MEMBRANE TRANSPORT PERMEASE"/>
    <property type="match status" value="1"/>
</dbReference>
<sequence length="101" mass="11495">MNIIKDLYAYRELLKTNITKDVGGKYKHSFLGVLWSFLNPLLQIAVYALVFQVILKSDIENYAVYLCCGLIPWQYFSNVVIRGAAVMVDNGNIIKKVVFST</sequence>
<evidence type="ECO:0000313" key="3">
    <source>
        <dbReference type="EMBL" id="EKC52878.1"/>
    </source>
</evidence>
<evidence type="ECO:0000256" key="2">
    <source>
        <dbReference type="SAM" id="Phobius"/>
    </source>
</evidence>
<keyword evidence="1" id="KW-0813">Transport</keyword>
<accession>K1S5Z2</accession>
<name>K1S5Z2_9ZZZZ</name>